<dbReference type="InterPro" id="IPR029149">
    <property type="entry name" value="Creatin/AminoP/Spt16_N"/>
</dbReference>
<dbReference type="AlphaFoldDB" id="A0A6S6UE77"/>
<organism evidence="14">
    <name type="scientific">uncultured Thiotrichaceae bacterium</name>
    <dbReference type="NCBI Taxonomy" id="298394"/>
    <lineage>
        <taxon>Bacteria</taxon>
        <taxon>Pseudomonadati</taxon>
        <taxon>Pseudomonadota</taxon>
        <taxon>Gammaproteobacteria</taxon>
        <taxon>Thiotrichales</taxon>
        <taxon>Thiotrichaceae</taxon>
        <taxon>environmental samples</taxon>
    </lineage>
</organism>
<protein>
    <recommendedName>
        <fullName evidence="10">Xaa-Pro aminopeptidase</fullName>
        <ecNumber evidence="4">3.4.11.9</ecNumber>
    </recommendedName>
    <alternativeName>
        <fullName evidence="11">Aminopeptidase P II</fullName>
    </alternativeName>
    <alternativeName>
        <fullName evidence="12">X-Pro aminopeptidase</fullName>
    </alternativeName>
</protein>
<dbReference type="GO" id="GO:0005829">
    <property type="term" value="C:cytosol"/>
    <property type="evidence" value="ECO:0007669"/>
    <property type="project" value="TreeGrafter"/>
</dbReference>
<accession>A0A6S6UE77</accession>
<dbReference type="SUPFAM" id="SSF55920">
    <property type="entry name" value="Creatinase/aminopeptidase"/>
    <property type="match status" value="1"/>
</dbReference>
<evidence type="ECO:0000256" key="7">
    <source>
        <dbReference type="ARBA" id="ARBA00022801"/>
    </source>
</evidence>
<dbReference type="InterPro" id="IPR000994">
    <property type="entry name" value="Pept_M24"/>
</dbReference>
<evidence type="ECO:0000256" key="3">
    <source>
        <dbReference type="ARBA" id="ARBA00008766"/>
    </source>
</evidence>
<dbReference type="EC" id="3.4.11.9" evidence="4"/>
<name>A0A6S6UE77_9GAMM</name>
<evidence type="ECO:0000313" key="14">
    <source>
        <dbReference type="EMBL" id="CAA6830168.1"/>
    </source>
</evidence>
<dbReference type="EMBL" id="CACVAT010000566">
    <property type="protein sequence ID" value="CAA6830168.1"/>
    <property type="molecule type" value="Genomic_DNA"/>
</dbReference>
<dbReference type="SUPFAM" id="SSF53092">
    <property type="entry name" value="Creatinase/prolidase N-terminal domain"/>
    <property type="match status" value="1"/>
</dbReference>
<dbReference type="Pfam" id="PF05195">
    <property type="entry name" value="AMP_N"/>
    <property type="match status" value="1"/>
</dbReference>
<evidence type="ECO:0000256" key="5">
    <source>
        <dbReference type="ARBA" id="ARBA00022670"/>
    </source>
</evidence>
<keyword evidence="9" id="KW-0464">Manganese</keyword>
<evidence type="ECO:0000256" key="6">
    <source>
        <dbReference type="ARBA" id="ARBA00022723"/>
    </source>
</evidence>
<evidence type="ECO:0000259" key="13">
    <source>
        <dbReference type="SMART" id="SM01011"/>
    </source>
</evidence>
<dbReference type="InterPro" id="IPR052433">
    <property type="entry name" value="X-Pro_dipept-like"/>
</dbReference>
<proteinExistence type="inferred from homology"/>
<keyword evidence="14" id="KW-0031">Aminopeptidase</keyword>
<dbReference type="GO" id="GO:0070006">
    <property type="term" value="F:metalloaminopeptidase activity"/>
    <property type="evidence" value="ECO:0007669"/>
    <property type="project" value="InterPro"/>
</dbReference>
<dbReference type="GO" id="GO:0006508">
    <property type="term" value="P:proteolysis"/>
    <property type="evidence" value="ECO:0007669"/>
    <property type="project" value="UniProtKB-KW"/>
</dbReference>
<feature type="domain" description="Aminopeptidase P N-terminal" evidence="13">
    <location>
        <begin position="9"/>
        <end position="143"/>
    </location>
</feature>
<keyword evidence="8" id="KW-0482">Metalloprotease</keyword>
<evidence type="ECO:0000256" key="4">
    <source>
        <dbReference type="ARBA" id="ARBA00012574"/>
    </source>
</evidence>
<dbReference type="PANTHER" id="PTHR43226">
    <property type="entry name" value="XAA-PRO AMINOPEPTIDASE 3"/>
    <property type="match status" value="1"/>
</dbReference>
<evidence type="ECO:0000256" key="8">
    <source>
        <dbReference type="ARBA" id="ARBA00023049"/>
    </source>
</evidence>
<keyword evidence="7 14" id="KW-0378">Hydrolase</keyword>
<sequence length="454" mass="50572">MINNPIPEISAQEFASRRRRLLDQLGDQSVAIVKAASLQTRNSDAEYPFRQNSDFLYLTGFNEPDAYALFVPGREAGEFILFCLDKDPVAERWTGIRAGIEGAVEQYGADQAFSLSELDQKFVELTAGRKAIHYLIGSDDALDLQVIGWLKQLQAKKRLGIEPPEQLVSLGSLVHDMRLFKSDEEVAMMQYAADTSAYGHTQAMLATEPGKFEFEIEAGLLGDFRRKGMEPAYTSIVGGGGNACILHYIENRCELKSGDLLLIDAGGEHHAYASDITRTFPVNGRFSEPQRQLYQLVLDAQYAAIEQVKPGNTWDDPHQAALRVLVTGLVELGLLEGDVDELMKDPEPVEGETKQPEAAYKQFYMHKTGHWLGLDVHDVGDYKRDGEWRTLEAGMVLTVEPGLYISPADNVDEKWWNIGIRIEDDVLVTEGGHRVLTHKVVKEVADIESLMAGE</sequence>
<gene>
    <name evidence="14" type="ORF">HELGO_WM24223</name>
</gene>
<dbReference type="GO" id="GO:0030145">
    <property type="term" value="F:manganese ion binding"/>
    <property type="evidence" value="ECO:0007669"/>
    <property type="project" value="InterPro"/>
</dbReference>
<dbReference type="SMART" id="SM01011">
    <property type="entry name" value="AMP_N"/>
    <property type="match status" value="1"/>
</dbReference>
<comment type="catalytic activity">
    <reaction evidence="1">
        <text>Release of any N-terminal amino acid, including proline, that is linked to proline, even from a dipeptide or tripeptide.</text>
        <dbReference type="EC" id="3.4.11.9"/>
    </reaction>
</comment>
<reference evidence="14" key="1">
    <citation type="submission" date="2020-01" db="EMBL/GenBank/DDBJ databases">
        <authorList>
            <person name="Meier V. D."/>
            <person name="Meier V D."/>
        </authorList>
    </citation>
    <scope>NUCLEOTIDE SEQUENCE</scope>
    <source>
        <strain evidence="14">HLG_WM_MAG_09</strain>
    </source>
</reference>
<evidence type="ECO:0000256" key="2">
    <source>
        <dbReference type="ARBA" id="ARBA00001936"/>
    </source>
</evidence>
<evidence type="ECO:0000256" key="12">
    <source>
        <dbReference type="ARBA" id="ARBA00081411"/>
    </source>
</evidence>
<keyword evidence="6" id="KW-0479">Metal-binding</keyword>
<dbReference type="InterPro" id="IPR007865">
    <property type="entry name" value="Aminopep_P_N"/>
</dbReference>
<evidence type="ECO:0000256" key="10">
    <source>
        <dbReference type="ARBA" id="ARBA00069363"/>
    </source>
</evidence>
<comment type="cofactor">
    <cofactor evidence="2">
        <name>Mn(2+)</name>
        <dbReference type="ChEBI" id="CHEBI:29035"/>
    </cofactor>
</comment>
<dbReference type="FunFam" id="3.90.230.10:FF:000002">
    <property type="entry name" value="Xaa-Pro aminopeptidase 3"/>
    <property type="match status" value="1"/>
</dbReference>
<dbReference type="PANTHER" id="PTHR43226:SF4">
    <property type="entry name" value="XAA-PRO AMINOPEPTIDASE 3"/>
    <property type="match status" value="1"/>
</dbReference>
<comment type="similarity">
    <text evidence="3">Belongs to the peptidase M24B family.</text>
</comment>
<dbReference type="Gene3D" id="3.90.230.10">
    <property type="entry name" value="Creatinase/methionine aminopeptidase superfamily"/>
    <property type="match status" value="1"/>
</dbReference>
<evidence type="ECO:0000256" key="1">
    <source>
        <dbReference type="ARBA" id="ARBA00001424"/>
    </source>
</evidence>
<keyword evidence="5" id="KW-0645">Protease</keyword>
<dbReference type="Pfam" id="PF00557">
    <property type="entry name" value="Peptidase_M24"/>
    <property type="match status" value="1"/>
</dbReference>
<dbReference type="CDD" id="cd01087">
    <property type="entry name" value="Prolidase"/>
    <property type="match status" value="1"/>
</dbReference>
<evidence type="ECO:0000256" key="9">
    <source>
        <dbReference type="ARBA" id="ARBA00023211"/>
    </source>
</evidence>
<dbReference type="InterPro" id="IPR036005">
    <property type="entry name" value="Creatinase/aminopeptidase-like"/>
</dbReference>
<dbReference type="Gene3D" id="3.40.350.10">
    <property type="entry name" value="Creatinase/prolidase N-terminal domain"/>
    <property type="match status" value="1"/>
</dbReference>
<evidence type="ECO:0000256" key="11">
    <source>
        <dbReference type="ARBA" id="ARBA00075356"/>
    </source>
</evidence>